<sequence length="173" mass="19937">MSLGLFAKGVQRPLRTVWKVKSGYRSVSYWWPKEESDCSEKPHDGTKPSKVLLMIPGNPGLPEYYIEFMSHIHENLGRELDIVLIGHHGQSVDEFDTDFDEKNFGLQHQVQHKLECLDALVEKYPANTEFFLVGHSVGAWICEQVVKKRPNVKNYPNLLLVSCTPKTSRNRKW</sequence>
<evidence type="ECO:0000313" key="1">
    <source>
        <dbReference type="EMBL" id="KAJ9078147.1"/>
    </source>
</evidence>
<reference evidence="1" key="1">
    <citation type="submission" date="2022-04" db="EMBL/GenBank/DDBJ databases">
        <title>Genome of the entomopathogenic fungus Entomophthora muscae.</title>
        <authorList>
            <person name="Elya C."/>
            <person name="Lovett B.R."/>
            <person name="Lee E."/>
            <person name="Macias A.M."/>
            <person name="Hajek A.E."/>
            <person name="De Bivort B.L."/>
            <person name="Kasson M.T."/>
            <person name="De Fine Licht H.H."/>
            <person name="Stajich J.E."/>
        </authorList>
    </citation>
    <scope>NUCLEOTIDE SEQUENCE</scope>
    <source>
        <strain evidence="1">Berkeley</strain>
    </source>
</reference>
<protein>
    <submittedName>
        <fullName evidence="1">Uncharacterized protein</fullName>
    </submittedName>
</protein>
<dbReference type="EMBL" id="QTSX02002161">
    <property type="protein sequence ID" value="KAJ9078147.1"/>
    <property type="molecule type" value="Genomic_DNA"/>
</dbReference>
<organism evidence="1 2">
    <name type="scientific">Entomophthora muscae</name>
    <dbReference type="NCBI Taxonomy" id="34485"/>
    <lineage>
        <taxon>Eukaryota</taxon>
        <taxon>Fungi</taxon>
        <taxon>Fungi incertae sedis</taxon>
        <taxon>Zoopagomycota</taxon>
        <taxon>Entomophthoromycotina</taxon>
        <taxon>Entomophthoromycetes</taxon>
        <taxon>Entomophthorales</taxon>
        <taxon>Entomophthoraceae</taxon>
        <taxon>Entomophthora</taxon>
    </lineage>
</organism>
<name>A0ACC2TUF6_9FUNG</name>
<keyword evidence="2" id="KW-1185">Reference proteome</keyword>
<proteinExistence type="predicted"/>
<comment type="caution">
    <text evidence="1">The sequence shown here is derived from an EMBL/GenBank/DDBJ whole genome shotgun (WGS) entry which is preliminary data.</text>
</comment>
<evidence type="ECO:0000313" key="2">
    <source>
        <dbReference type="Proteomes" id="UP001165960"/>
    </source>
</evidence>
<accession>A0ACC2TUF6</accession>
<gene>
    <name evidence="1" type="ORF">DSO57_1009844</name>
</gene>
<dbReference type="Proteomes" id="UP001165960">
    <property type="component" value="Unassembled WGS sequence"/>
</dbReference>